<evidence type="ECO:0000259" key="4">
    <source>
        <dbReference type="Pfam" id="PF00294"/>
    </source>
</evidence>
<dbReference type="AlphaFoldDB" id="T0Z004"/>
<evidence type="ECO:0000256" key="3">
    <source>
        <dbReference type="ARBA" id="ARBA00022777"/>
    </source>
</evidence>
<evidence type="ECO:0000313" key="5">
    <source>
        <dbReference type="EMBL" id="EQD41286.1"/>
    </source>
</evidence>
<dbReference type="GO" id="GO:0016301">
    <property type="term" value="F:kinase activity"/>
    <property type="evidence" value="ECO:0007669"/>
    <property type="project" value="UniProtKB-KW"/>
</dbReference>
<dbReference type="InterPro" id="IPR011611">
    <property type="entry name" value="PfkB_dom"/>
</dbReference>
<feature type="non-terminal residue" evidence="5">
    <location>
        <position position="160"/>
    </location>
</feature>
<dbReference type="PANTHER" id="PTHR43320">
    <property type="entry name" value="SUGAR KINASE"/>
    <property type="match status" value="1"/>
</dbReference>
<evidence type="ECO:0000256" key="2">
    <source>
        <dbReference type="ARBA" id="ARBA00022679"/>
    </source>
</evidence>
<comment type="similarity">
    <text evidence="1">Belongs to the carbohydrate kinase PfkB family.</text>
</comment>
<protein>
    <submittedName>
        <fullName evidence="5">PfkB domain protein</fullName>
    </submittedName>
</protein>
<name>T0Z004_9ZZZZ</name>
<evidence type="ECO:0000256" key="1">
    <source>
        <dbReference type="ARBA" id="ARBA00010688"/>
    </source>
</evidence>
<dbReference type="InterPro" id="IPR052700">
    <property type="entry name" value="Carb_kinase_PfkB-like"/>
</dbReference>
<dbReference type="InterPro" id="IPR029056">
    <property type="entry name" value="Ribokinase-like"/>
</dbReference>
<organism evidence="5">
    <name type="scientific">mine drainage metagenome</name>
    <dbReference type="NCBI Taxonomy" id="410659"/>
    <lineage>
        <taxon>unclassified sequences</taxon>
        <taxon>metagenomes</taxon>
        <taxon>ecological metagenomes</taxon>
    </lineage>
</organism>
<reference evidence="5" key="2">
    <citation type="journal article" date="2014" name="ISME J.">
        <title>Microbial stratification in low pH oxic and suboxic macroscopic growths along an acid mine drainage.</title>
        <authorList>
            <person name="Mendez-Garcia C."/>
            <person name="Mesa V."/>
            <person name="Sprenger R.R."/>
            <person name="Richter M."/>
            <person name="Diez M.S."/>
            <person name="Solano J."/>
            <person name="Bargiela R."/>
            <person name="Golyshina O.V."/>
            <person name="Manteca A."/>
            <person name="Ramos J.L."/>
            <person name="Gallego J.R."/>
            <person name="Llorente I."/>
            <person name="Martins Dos Santos V.A."/>
            <person name="Jensen O.N."/>
            <person name="Pelaez A.I."/>
            <person name="Sanchez J."/>
            <person name="Ferrer M."/>
        </authorList>
    </citation>
    <scope>NUCLEOTIDE SEQUENCE</scope>
</reference>
<dbReference type="PANTHER" id="PTHR43320:SF3">
    <property type="entry name" value="CARBOHYDRATE KINASE PFKB DOMAIN-CONTAINING PROTEIN"/>
    <property type="match status" value="1"/>
</dbReference>
<dbReference type="SUPFAM" id="SSF53613">
    <property type="entry name" value="Ribokinase-like"/>
    <property type="match status" value="1"/>
</dbReference>
<sequence>VLVIGELNVDLVASGLHSLLGLGQEVLASDFRVTLGSASAIFACGVARLGHPVTFLSKVGTDDFGRFCINALKEAGISTDQILHSTTSATGVTVVLSTDEDRALVTCLGAIAELRYEQLPFTVFAGHRHLHLTSYFLQHGLRPDFIAIMRDAQQQGLTVS</sequence>
<feature type="non-terminal residue" evidence="5">
    <location>
        <position position="1"/>
    </location>
</feature>
<comment type="caution">
    <text evidence="5">The sequence shown here is derived from an EMBL/GenBank/DDBJ whole genome shotgun (WGS) entry which is preliminary data.</text>
</comment>
<keyword evidence="2" id="KW-0808">Transferase</keyword>
<accession>T0Z004</accession>
<gene>
    <name evidence="5" type="ORF">B1A_16143</name>
</gene>
<feature type="domain" description="Carbohydrate kinase PfkB" evidence="4">
    <location>
        <begin position="1"/>
        <end position="157"/>
    </location>
</feature>
<keyword evidence="3" id="KW-0418">Kinase</keyword>
<reference evidence="5" key="1">
    <citation type="submission" date="2013-08" db="EMBL/GenBank/DDBJ databases">
        <authorList>
            <person name="Mendez C."/>
            <person name="Richter M."/>
            <person name="Ferrer M."/>
            <person name="Sanchez J."/>
        </authorList>
    </citation>
    <scope>NUCLEOTIDE SEQUENCE</scope>
</reference>
<dbReference type="EMBL" id="AUZX01011871">
    <property type="protein sequence ID" value="EQD41286.1"/>
    <property type="molecule type" value="Genomic_DNA"/>
</dbReference>
<dbReference type="Pfam" id="PF00294">
    <property type="entry name" value="PfkB"/>
    <property type="match status" value="1"/>
</dbReference>
<proteinExistence type="inferred from homology"/>
<dbReference type="Gene3D" id="3.40.1190.30">
    <property type="match status" value="1"/>
</dbReference>